<reference evidence="2 3" key="1">
    <citation type="journal article" date="2013" name="Curr. Biol.">
        <title>The Genome of the Foraminiferan Reticulomyxa filosa.</title>
        <authorList>
            <person name="Glockner G."/>
            <person name="Hulsmann N."/>
            <person name="Schleicher M."/>
            <person name="Noegel A.A."/>
            <person name="Eichinger L."/>
            <person name="Gallinger C."/>
            <person name="Pawlowski J."/>
            <person name="Sierra R."/>
            <person name="Euteneuer U."/>
            <person name="Pillet L."/>
            <person name="Moustafa A."/>
            <person name="Platzer M."/>
            <person name="Groth M."/>
            <person name="Szafranski K."/>
            <person name="Schliwa M."/>
        </authorList>
    </citation>
    <scope>NUCLEOTIDE SEQUENCE [LARGE SCALE GENOMIC DNA]</scope>
</reference>
<evidence type="ECO:0008006" key="4">
    <source>
        <dbReference type="Google" id="ProtNLM"/>
    </source>
</evidence>
<organism evidence="2 3">
    <name type="scientific">Reticulomyxa filosa</name>
    <dbReference type="NCBI Taxonomy" id="46433"/>
    <lineage>
        <taxon>Eukaryota</taxon>
        <taxon>Sar</taxon>
        <taxon>Rhizaria</taxon>
        <taxon>Retaria</taxon>
        <taxon>Foraminifera</taxon>
        <taxon>Monothalamids</taxon>
        <taxon>Reticulomyxidae</taxon>
        <taxon>Reticulomyxa</taxon>
    </lineage>
</organism>
<name>X6M490_RETFI</name>
<protein>
    <recommendedName>
        <fullName evidence="4">Reverse transcriptase domain-containing protein</fullName>
    </recommendedName>
</protein>
<dbReference type="Proteomes" id="UP000023152">
    <property type="component" value="Unassembled WGS sequence"/>
</dbReference>
<accession>X6M490</accession>
<feature type="region of interest" description="Disordered" evidence="1">
    <location>
        <begin position="1"/>
        <end position="33"/>
    </location>
</feature>
<evidence type="ECO:0000313" key="3">
    <source>
        <dbReference type="Proteomes" id="UP000023152"/>
    </source>
</evidence>
<sequence length="393" mass="46330">MHGGIGTGHGIDMHDYRNNQRQSKMTSNDRHERYKTDCYKTKSARHSSLQQNEEKKIEEVTFENVWKKNIKVRRQFMCSNTPTIVVTHIKSPTAVIKLLGLKNSNVLSRKVLAHTFSGNFRALFDHFAVDVNDQQLIQLAHKFNDSKNIENEIKGTLENYGSQIQEVKRFHKMPIVLKDNDIHIGVKPFDKNKSKLHFKQCGNYYTLLMNVQETQMIRKAREKLGIKLTRKEDDENHHEIRFKVLYPSHWNWMKVADITKEEVIESLRHLSPYKAQSPDNIHNQMLKNSGNVMIDSLVFLFFRMGYMPIEWKKANITNFIVSKLMKRIITKRLMWWLNEKQLLHQTQAGLRSFDCNSVTYVVLLDISAAYDSVWRNGLRYKIRNEFQLDGRLY</sequence>
<dbReference type="AlphaFoldDB" id="X6M490"/>
<keyword evidence="3" id="KW-1185">Reference proteome</keyword>
<dbReference type="OrthoDB" id="8063529at2759"/>
<evidence type="ECO:0000313" key="2">
    <source>
        <dbReference type="EMBL" id="ETO08416.1"/>
    </source>
</evidence>
<proteinExistence type="predicted"/>
<comment type="caution">
    <text evidence="2">The sequence shown here is derived from an EMBL/GenBank/DDBJ whole genome shotgun (WGS) entry which is preliminary data.</text>
</comment>
<dbReference type="EMBL" id="ASPP01025026">
    <property type="protein sequence ID" value="ETO08416.1"/>
    <property type="molecule type" value="Genomic_DNA"/>
</dbReference>
<evidence type="ECO:0000256" key="1">
    <source>
        <dbReference type="SAM" id="MobiDB-lite"/>
    </source>
</evidence>
<gene>
    <name evidence="2" type="ORF">RFI_28971</name>
</gene>